<dbReference type="PANTHER" id="PTHR12526">
    <property type="entry name" value="GLYCOSYLTRANSFERASE"/>
    <property type="match status" value="1"/>
</dbReference>
<keyword evidence="1" id="KW-0328">Glycosyltransferase</keyword>
<gene>
    <name evidence="3" type="ORF">TeGR_g4262</name>
</gene>
<dbReference type="CDD" id="cd03801">
    <property type="entry name" value="GT4_PimA-like"/>
    <property type="match status" value="1"/>
</dbReference>
<accession>A0ABQ6MIZ6</accession>
<dbReference type="SUPFAM" id="SSF53756">
    <property type="entry name" value="UDP-Glycosyltransferase/glycogen phosphorylase"/>
    <property type="match status" value="1"/>
</dbReference>
<dbReference type="Pfam" id="PF00534">
    <property type="entry name" value="Glycos_transf_1"/>
    <property type="match status" value="1"/>
</dbReference>
<dbReference type="Gene3D" id="3.40.50.2000">
    <property type="entry name" value="Glycogen Phosphorylase B"/>
    <property type="match status" value="1"/>
</dbReference>
<evidence type="ECO:0000313" key="3">
    <source>
        <dbReference type="EMBL" id="GMI26759.1"/>
    </source>
</evidence>
<proteinExistence type="predicted"/>
<evidence type="ECO:0000259" key="2">
    <source>
        <dbReference type="Pfam" id="PF00534"/>
    </source>
</evidence>
<dbReference type="Proteomes" id="UP001165060">
    <property type="component" value="Unassembled WGS sequence"/>
</dbReference>
<evidence type="ECO:0000256" key="1">
    <source>
        <dbReference type="ARBA" id="ARBA00022676"/>
    </source>
</evidence>
<reference evidence="3 4" key="1">
    <citation type="journal article" date="2023" name="Commun. Biol.">
        <title>Genome analysis of Parmales, the sister group of diatoms, reveals the evolutionary specialization of diatoms from phago-mixotrophs to photoautotrophs.</title>
        <authorList>
            <person name="Ban H."/>
            <person name="Sato S."/>
            <person name="Yoshikawa S."/>
            <person name="Yamada K."/>
            <person name="Nakamura Y."/>
            <person name="Ichinomiya M."/>
            <person name="Sato N."/>
            <person name="Blanc-Mathieu R."/>
            <person name="Endo H."/>
            <person name="Kuwata A."/>
            <person name="Ogata H."/>
        </authorList>
    </citation>
    <scope>NUCLEOTIDE SEQUENCE [LARGE SCALE GENOMIC DNA]</scope>
</reference>
<dbReference type="InterPro" id="IPR029063">
    <property type="entry name" value="SAM-dependent_MTases_sf"/>
</dbReference>
<keyword evidence="1" id="KW-0808">Transferase</keyword>
<dbReference type="Gene3D" id="3.40.50.150">
    <property type="entry name" value="Vaccinia Virus protein VP39"/>
    <property type="match status" value="1"/>
</dbReference>
<name>A0ABQ6MIZ6_9STRA</name>
<keyword evidence="4" id="KW-1185">Reference proteome</keyword>
<feature type="domain" description="Glycosyl transferase family 1" evidence="2">
    <location>
        <begin position="424"/>
        <end position="583"/>
    </location>
</feature>
<comment type="caution">
    <text evidence="3">The sequence shown here is derived from an EMBL/GenBank/DDBJ whole genome shotgun (WGS) entry which is preliminary data.</text>
</comment>
<evidence type="ECO:0000313" key="4">
    <source>
        <dbReference type="Proteomes" id="UP001165060"/>
    </source>
</evidence>
<organism evidence="3 4">
    <name type="scientific">Tetraparma gracilis</name>
    <dbReference type="NCBI Taxonomy" id="2962635"/>
    <lineage>
        <taxon>Eukaryota</taxon>
        <taxon>Sar</taxon>
        <taxon>Stramenopiles</taxon>
        <taxon>Ochrophyta</taxon>
        <taxon>Bolidophyceae</taxon>
        <taxon>Parmales</taxon>
        <taxon>Triparmaceae</taxon>
        <taxon>Tetraparma</taxon>
    </lineage>
</organism>
<dbReference type="EMBL" id="BRYB01004169">
    <property type="protein sequence ID" value="GMI26759.1"/>
    <property type="molecule type" value="Genomic_DNA"/>
</dbReference>
<protein>
    <recommendedName>
        <fullName evidence="2">Glycosyl transferase family 1 domain-containing protein</fullName>
    </recommendedName>
</protein>
<sequence length="897" mass="97548">MSAFFSEQELILNARNAPGDPHRELTAAVASRSFSLVFPFHGAVLSVNAGELTDDLTAAFAFPPFHPPADTSDLPRNVIPVYLSMDGLLNVPVVFSPLPEECARVCFSGSCVPVASRDYSLPAVYILDMKPVLRTVEFSATCESTEGLVLFEDKALFSFEGNFKSFAPAANATHKLGLGRPDPQPPPPPQRTRIAFITGAGVGGAELTILDECRLLPASFTTTVFLVGGPHNELIVQKFQGCADEVVFLEDDFSNLLFNNKVQQTIWSPLVLKVYLECLQARSWEDVSSLMVLDPLRRALENGFDIITASYTKTSASELVQNVVRLNGGGTKFVLHLANVVGPADEPFYYVPDGVIFPSRFLADHESVRDWLSGGGGGGRWSCHAALVGCVGRDQRVEEMHTAVIAPIALPPGGEGVGGREGEGGGEIRVGFVGRLSPERMPAGFVNAARIVLESEPDVRFYMLGGGALSASVQDMVQDLGMGERLKLLGERPHDEMDSVLRDMNFDVVVNPCYETFGRGTVESMRAGAIVVGCAGGATPEIVQDGVTGFVVDCSDYRNLGEKVLEVLKKRGGVELAEMRVRAADEVNLMYGEDTFSRKIIEFYGSLHVSDGGEVGKLVGASTDRCAGQEGWDLEDCIRSQLSQACGGDSICTSYAMTHGCAKTWKCDAVIRSSAQHWEDNYANGGTSGEGSAGTESQWKAGILNGLIDKLGIERTVELGAGDGVTLGYTTSHRDYIGFDVSYTAVKGLRSKFRGVEGREFVHYGGERLSEGEEEQYASDLALSMEVLFHLVEDDVYYTYLDNLFALGKKWVIIMSSNCQEDVRLKGLMEELHEQKDPGSIRVRNGLCTDPSAHVRHRAFLGDVLDRYGDWLLADFVPQKYAELCFSDFYVFKRVAA</sequence>
<dbReference type="InterPro" id="IPR001296">
    <property type="entry name" value="Glyco_trans_1"/>
</dbReference>